<reference evidence="2 3" key="1">
    <citation type="submission" date="2015-05" db="EMBL/GenBank/DDBJ databases">
        <authorList>
            <person name="Goodhead I."/>
        </authorList>
    </citation>
    <scope>NUCLEOTIDE SEQUENCE [LARGE SCALE GENOMIC DNA]</scope>
    <source>
        <strain evidence="2">B4</strain>
        <strain evidence="3">morsitans</strain>
    </source>
</reference>
<gene>
    <name evidence="1" type="ORF">SGGMMB4_02098</name>
    <name evidence="2" type="ORF">SGGMMB4_02778</name>
</gene>
<evidence type="ECO:0000313" key="2">
    <source>
        <dbReference type="EMBL" id="CRL45212.1"/>
    </source>
</evidence>
<name>A0A193QJ60_SODGM</name>
<dbReference type="Proteomes" id="UP000245838">
    <property type="component" value="Chromosome sggmmb4_Chromosome"/>
</dbReference>
<proteinExistence type="predicted"/>
<protein>
    <submittedName>
        <fullName evidence="2">Uncharacterized protein</fullName>
    </submittedName>
</protein>
<accession>A0A193QJ60</accession>
<dbReference type="AlphaFoldDB" id="A0A193QJ60"/>
<evidence type="ECO:0000313" key="3">
    <source>
        <dbReference type="Proteomes" id="UP000245838"/>
    </source>
</evidence>
<sequence length="111" mass="12248">MAVQPRSLSPEVKRRRVGHKRLHVGPEPLKVFSCQLTHESFDTLAPLVVKLYSVGESVGYRVVVDCQCYLIVLRGKLVRFWLGVWFFPAGSGERPPVGGKGVLGSITGSKE</sequence>
<dbReference type="EMBL" id="LN854557">
    <property type="protein sequence ID" value="CRL45212.1"/>
    <property type="molecule type" value="Genomic_DNA"/>
</dbReference>
<evidence type="ECO:0000313" key="1">
    <source>
        <dbReference type="EMBL" id="CRL44794.1"/>
    </source>
</evidence>
<organism evidence="2 3">
    <name type="scientific">Sodalis glossinidius (strain morsitans)</name>
    <dbReference type="NCBI Taxonomy" id="343509"/>
    <lineage>
        <taxon>Bacteria</taxon>
        <taxon>Pseudomonadati</taxon>
        <taxon>Pseudomonadota</taxon>
        <taxon>Gammaproteobacteria</taxon>
        <taxon>Enterobacterales</taxon>
        <taxon>Bruguierivoracaceae</taxon>
        <taxon>Sodalis</taxon>
    </lineage>
</organism>
<dbReference type="EMBL" id="LN854557">
    <property type="protein sequence ID" value="CRL44794.1"/>
    <property type="molecule type" value="Genomic_DNA"/>
</dbReference>